<dbReference type="CDD" id="cd00146">
    <property type="entry name" value="PKD"/>
    <property type="match status" value="1"/>
</dbReference>
<protein>
    <recommendedName>
        <fullName evidence="1">PKD domain-containing protein</fullName>
    </recommendedName>
</protein>
<organism evidence="2 3">
    <name type="scientific">Polaribacter gangjinensis</name>
    <dbReference type="NCBI Taxonomy" id="574710"/>
    <lineage>
        <taxon>Bacteria</taxon>
        <taxon>Pseudomonadati</taxon>
        <taxon>Bacteroidota</taxon>
        <taxon>Flavobacteriia</taxon>
        <taxon>Flavobacteriales</taxon>
        <taxon>Flavobacteriaceae</taxon>
    </lineage>
</organism>
<dbReference type="NCBIfam" id="TIGR04131">
    <property type="entry name" value="Bac_Flav_CTERM"/>
    <property type="match status" value="1"/>
</dbReference>
<dbReference type="Gene3D" id="2.130.10.10">
    <property type="entry name" value="YVTN repeat-like/Quinoprotein amine dehydrogenase"/>
    <property type="match status" value="1"/>
</dbReference>
<comment type="caution">
    <text evidence="2">The sequence shown here is derived from an EMBL/GenBank/DDBJ whole genome shotgun (WGS) entry which is preliminary data.</text>
</comment>
<dbReference type="SUPFAM" id="SSF69304">
    <property type="entry name" value="Tricorn protease N-terminal domain"/>
    <property type="match status" value="1"/>
</dbReference>
<evidence type="ECO:0000313" key="2">
    <source>
        <dbReference type="EMBL" id="PQJ74639.1"/>
    </source>
</evidence>
<accession>A0A2S7WAH9</accession>
<dbReference type="AlphaFoldDB" id="A0A2S7WAH9"/>
<proteinExistence type="predicted"/>
<reference evidence="2 3" key="1">
    <citation type="submission" date="2016-12" db="EMBL/GenBank/DDBJ databases">
        <title>Trade-off between light-utilization and light-protection in marine flavobacteria.</title>
        <authorList>
            <person name="Kumagai Y."/>
            <person name="Yoshizawa S."/>
            <person name="Kogure K."/>
            <person name="Iwasaki W."/>
        </authorList>
    </citation>
    <scope>NUCLEOTIDE SEQUENCE [LARGE SCALE GENOMIC DNA]</scope>
    <source>
        <strain evidence="2 3">KCTC 22729</strain>
    </source>
</reference>
<evidence type="ECO:0000259" key="1">
    <source>
        <dbReference type="PROSITE" id="PS50093"/>
    </source>
</evidence>
<keyword evidence="3" id="KW-1185">Reference proteome</keyword>
<dbReference type="SMART" id="SM00089">
    <property type="entry name" value="PKD"/>
    <property type="match status" value="1"/>
</dbReference>
<sequence>MFSQNETKNWYFGNKAAIKFENGRVINLDDSEMDAPANSTSISDEEGNLLFYSDGATVWNRNHEIMENGSGLFGENTLLQSTIIIPKPRDKNSYYLIYARQVVSQNLQQAIGIYYAEINFSTTFPLGRVTEKNISLSYNSPSEKITAVHHKDGERFWLVTVEGLDNDISKSKKIFKVFQIDTNGLNRVPKETPVSFEIENLGTMKLSPSGKKLLITSNTENNSLRYLHEYNFDTETGNLTFVTHFPLENTFAVWPSKGIEFSPNEKFIYISYSNGARNGIIQYQLEDIEDFDEARSFLYSSNAIKINGLQIGNDQKIYVALDDEADGHDYLGVIENPNEKGFLANYKHNAIRLSPNTSKRGLPNFIQSYFASKIITENVCYIDEFSFYAESFAPISGISWDFGDGNTSTEINTKHTYNSPGTYIVTAILSVANKNITVTKLVRAFELPIILPNQELVECDEDLDGLTTFNLENIRDKILRRGATENIDYYLSLNDISTDTKIPNPENFQNTISNQQIFIKATNENGCFEIGSFTIRTRFVQLGNIPTIFVCENSDGISGNAKGQFNILNLESHIRSQLTIPANSRLSFYPTFENAQTSTNNYTGLFSETSKTIYLKIVEADQSCGGIKAFQIVVNSEPIINLQEEYTICFDPSLKPPIVLFGDISNERFEWRNSNGVIIRSTRNFVLSAVGEFSLTVYKTENNLECSNTKTFRVVNPNPPEFSEILVNTEDETNNIIDVLINGNSNYEFSLDNINFSGNGNSYTFSNVAAGLQTIFVRDVNSCEQQIQRTVSVIGYNKYFTPNGDGINDFWNIKGLDSNSFKSINVSIFDRYGKVIHSITDFTSLGWDGSFNGKNLPENNYWFKSEIIDKNDNLIKKSGNFSLIRN</sequence>
<name>A0A2S7WAH9_9FLAO</name>
<gene>
    <name evidence="2" type="ORF">BTO13_04940</name>
</gene>
<dbReference type="InterPro" id="IPR026341">
    <property type="entry name" value="T9SS_type_B"/>
</dbReference>
<dbReference type="SUPFAM" id="SSF49299">
    <property type="entry name" value="PKD domain"/>
    <property type="match status" value="1"/>
</dbReference>
<evidence type="ECO:0000313" key="3">
    <source>
        <dbReference type="Proteomes" id="UP000237608"/>
    </source>
</evidence>
<dbReference type="Pfam" id="PF13585">
    <property type="entry name" value="CHU_C"/>
    <property type="match status" value="1"/>
</dbReference>
<dbReference type="PROSITE" id="PS50093">
    <property type="entry name" value="PKD"/>
    <property type="match status" value="1"/>
</dbReference>
<dbReference type="InterPro" id="IPR013783">
    <property type="entry name" value="Ig-like_fold"/>
</dbReference>
<dbReference type="Proteomes" id="UP000237608">
    <property type="component" value="Unassembled WGS sequence"/>
</dbReference>
<dbReference type="InterPro" id="IPR022409">
    <property type="entry name" value="PKD/Chitinase_dom"/>
</dbReference>
<dbReference type="RefSeq" id="WP_170039511.1">
    <property type="nucleotide sequence ID" value="NZ_CP150662.1"/>
</dbReference>
<dbReference type="Gene3D" id="2.60.40.10">
    <property type="entry name" value="Immunoglobulins"/>
    <property type="match status" value="1"/>
</dbReference>
<feature type="domain" description="PKD" evidence="1">
    <location>
        <begin position="394"/>
        <end position="430"/>
    </location>
</feature>
<dbReference type="InterPro" id="IPR015943">
    <property type="entry name" value="WD40/YVTN_repeat-like_dom_sf"/>
</dbReference>
<dbReference type="Pfam" id="PF18911">
    <property type="entry name" value="PKD_4"/>
    <property type="match status" value="1"/>
</dbReference>
<dbReference type="EMBL" id="MSCL01000001">
    <property type="protein sequence ID" value="PQJ74639.1"/>
    <property type="molecule type" value="Genomic_DNA"/>
</dbReference>
<dbReference type="InterPro" id="IPR000601">
    <property type="entry name" value="PKD_dom"/>
</dbReference>
<dbReference type="InterPro" id="IPR035986">
    <property type="entry name" value="PKD_dom_sf"/>
</dbReference>